<dbReference type="SUPFAM" id="SSF50998">
    <property type="entry name" value="Quinoprotein alcohol dehydrogenase-like"/>
    <property type="match status" value="1"/>
</dbReference>
<dbReference type="InterPro" id="IPR035897">
    <property type="entry name" value="Toll_tir_struct_dom_sf"/>
</dbReference>
<protein>
    <submittedName>
        <fullName evidence="3">TIR domain-containing protein</fullName>
    </submittedName>
</protein>
<dbReference type="SMART" id="SM00320">
    <property type="entry name" value="WD40"/>
    <property type="match status" value="4"/>
</dbReference>
<dbReference type="PROSITE" id="PS50104">
    <property type="entry name" value="TIR"/>
    <property type="match status" value="1"/>
</dbReference>
<dbReference type="GO" id="GO:0007165">
    <property type="term" value="P:signal transduction"/>
    <property type="evidence" value="ECO:0007669"/>
    <property type="project" value="InterPro"/>
</dbReference>
<name>A0AB39Y0Q4_9ACTN</name>
<sequence length="885" mass="95271">MQRDAFISYSHKADVPLAASVHKGLHKIGRPWQSLRALNVFRDTDSLGASTDLPGSILKELERSRYFIYIASPEAAASRWVREELVFWRDHPEAEARGRFLIALSDGEIHWDEAAGDFDWVRTTAIPAEVLRGVFRTEPLWVDLRRFRASEPAERALKPGEFRGKVATLAAAVHGCTKDELESEDLRQQRRRNRTKNAALALLAALAVATTSAFFYATAKREEALARARTSASQALSARAVQIADIDPRKSAQYALYADQVKPTSESAQALARAVEANANAARHFQGGSGVAADFVGSGGSSSPTRVAVSRDGSTFAYCTGWDADAPKGEQQHIHLFDIRSGKDLPVLQAKGLPLGGGVFELSADGGLLFMERSFNVIDVWDVRRGKLLREIVASKGEDLAGAFMHLKAFALSRDGSRMAAAFHEPNVDALRMAVWDTASGAELSRSDAGSDAVTLSFDDAGKLHASPRAEPPTSGAALITAPTPDNRQILIGAENATVAVYDTQRRKQRTLGSFGFQVQSLSASGDGMWVAAGSDDGAVSLFRGSAPTVRTLPNDDGLRPAELSDDGRVGFRKNAQGGTDIWLLTDPNTGPIKAGSLLHGAEAFTASRDGRRVVFADSAGSLSVWDGPTSGSKERTLSAKGPYLYNGKGTHTIETVGDDQHVVGVWPQGVMVVDLRTMEVSQVLTDKKGIDRLAVSKDARVLAATDVFGTATVWRWTADGKLRHVRETKVTGQRIDDVVVSDDGSKVAVVDSDSRTSVLDVSDGTVVTASVVARNAHTRAVFSPDSRLVMQASDTDTESRLNFWDAATGDTLGSWPLGGPGFVRIFPVPDGGLLTLTADGSLTWRGIDITTWRRTLCALVPDELSGPEYERYLSDLDVSAPCRR</sequence>
<dbReference type="InterPro" id="IPR001680">
    <property type="entry name" value="WD40_rpt"/>
</dbReference>
<gene>
    <name evidence="3" type="ORF">AB5J51_08800</name>
</gene>
<evidence type="ECO:0000256" key="1">
    <source>
        <dbReference type="SAM" id="Phobius"/>
    </source>
</evidence>
<dbReference type="SUPFAM" id="SSF50960">
    <property type="entry name" value="TolB, C-terminal domain"/>
    <property type="match status" value="1"/>
</dbReference>
<evidence type="ECO:0000313" key="3">
    <source>
        <dbReference type="EMBL" id="XDV63026.1"/>
    </source>
</evidence>
<dbReference type="InterPro" id="IPR011047">
    <property type="entry name" value="Quinoprotein_ADH-like_sf"/>
</dbReference>
<evidence type="ECO:0000259" key="2">
    <source>
        <dbReference type="PROSITE" id="PS50104"/>
    </source>
</evidence>
<feature type="transmembrane region" description="Helical" evidence="1">
    <location>
        <begin position="197"/>
        <end position="217"/>
    </location>
</feature>
<keyword evidence="1" id="KW-1133">Transmembrane helix</keyword>
<reference evidence="3" key="1">
    <citation type="submission" date="2024-08" db="EMBL/GenBank/DDBJ databases">
        <authorList>
            <person name="Yu S.T."/>
        </authorList>
    </citation>
    <scope>NUCLEOTIDE SEQUENCE</scope>
    <source>
        <strain evidence="3">R33</strain>
    </source>
</reference>
<dbReference type="Pfam" id="PF13676">
    <property type="entry name" value="TIR_2"/>
    <property type="match status" value="1"/>
</dbReference>
<dbReference type="SUPFAM" id="SSF52200">
    <property type="entry name" value="Toll/Interleukin receptor TIR domain"/>
    <property type="match status" value="1"/>
</dbReference>
<dbReference type="PANTHER" id="PTHR47197">
    <property type="entry name" value="PROTEIN NIRF"/>
    <property type="match status" value="1"/>
</dbReference>
<dbReference type="InterPro" id="IPR051200">
    <property type="entry name" value="Host-pathogen_enzymatic-act"/>
</dbReference>
<organism evidence="3">
    <name type="scientific">Streptomyces sp. R33</name>
    <dbReference type="NCBI Taxonomy" id="3238629"/>
    <lineage>
        <taxon>Bacteria</taxon>
        <taxon>Bacillati</taxon>
        <taxon>Actinomycetota</taxon>
        <taxon>Actinomycetes</taxon>
        <taxon>Kitasatosporales</taxon>
        <taxon>Streptomycetaceae</taxon>
        <taxon>Streptomyces</taxon>
    </lineage>
</organism>
<proteinExistence type="predicted"/>
<dbReference type="Gene3D" id="2.130.10.10">
    <property type="entry name" value="YVTN repeat-like/Quinoprotein amine dehydrogenase"/>
    <property type="match status" value="3"/>
</dbReference>
<dbReference type="InterPro" id="IPR015943">
    <property type="entry name" value="WD40/YVTN_repeat-like_dom_sf"/>
</dbReference>
<feature type="domain" description="TIR" evidence="2">
    <location>
        <begin position="1"/>
        <end position="129"/>
    </location>
</feature>
<dbReference type="Gene3D" id="3.40.50.10140">
    <property type="entry name" value="Toll/interleukin-1 receptor homology (TIR) domain"/>
    <property type="match status" value="1"/>
</dbReference>
<keyword evidence="1" id="KW-0812">Transmembrane</keyword>
<dbReference type="RefSeq" id="WP_369777376.1">
    <property type="nucleotide sequence ID" value="NZ_CP165727.1"/>
</dbReference>
<dbReference type="EMBL" id="CP165727">
    <property type="protein sequence ID" value="XDV63026.1"/>
    <property type="molecule type" value="Genomic_DNA"/>
</dbReference>
<keyword evidence="1" id="KW-0472">Membrane</keyword>
<dbReference type="AlphaFoldDB" id="A0AB39Y0Q4"/>
<accession>A0AB39Y0Q4</accession>
<dbReference type="PANTHER" id="PTHR47197:SF3">
    <property type="entry name" value="DIHYDRO-HEME D1 DEHYDROGENASE"/>
    <property type="match status" value="1"/>
</dbReference>
<dbReference type="InterPro" id="IPR000157">
    <property type="entry name" value="TIR_dom"/>
</dbReference>
<dbReference type="SMART" id="SM00255">
    <property type="entry name" value="TIR"/>
    <property type="match status" value="1"/>
</dbReference>